<evidence type="ECO:0000256" key="1">
    <source>
        <dbReference type="SAM" id="SignalP"/>
    </source>
</evidence>
<gene>
    <name evidence="2" type="ORF">ELB75_04765</name>
</gene>
<dbReference type="Proteomes" id="UP000282435">
    <property type="component" value="Chromosome"/>
</dbReference>
<dbReference type="AlphaFoldDB" id="A0A3S9SIW3"/>
<feature type="chain" id="PRO_5019500703" evidence="1">
    <location>
        <begin position="19"/>
        <end position="121"/>
    </location>
</feature>
<dbReference type="EMBL" id="CP034670">
    <property type="protein sequence ID" value="AZR59399.1"/>
    <property type="molecule type" value="Genomic_DNA"/>
</dbReference>
<feature type="signal peptide" evidence="1">
    <location>
        <begin position="1"/>
        <end position="18"/>
    </location>
</feature>
<evidence type="ECO:0000313" key="2">
    <source>
        <dbReference type="EMBL" id="AZR59399.1"/>
    </source>
</evidence>
<sequence>MKKLIPAILLCLPLAAVAEPLREIHNQKDFCQGLAQMSGFNSYLEQACGFNEGTHMKTAQVYRQRCGKIFSRNQVTEYINQVWDDSDMRIARVGKETFCSANRQGYLNAGRAMDEMMRQSQ</sequence>
<evidence type="ECO:0000313" key="3">
    <source>
        <dbReference type="Proteomes" id="UP000282435"/>
    </source>
</evidence>
<reference evidence="2 3" key="1">
    <citation type="submission" date="2018-12" db="EMBL/GenBank/DDBJ databases">
        <title>Genome sequencing of Eikenella corrodens KCOM 3110 (= JS217).</title>
        <authorList>
            <person name="Koo J.-K."/>
            <person name="Park S.-N."/>
            <person name="Lim Y.K."/>
        </authorList>
    </citation>
    <scope>NUCLEOTIDE SEQUENCE [LARGE SCALE GENOMIC DNA]</scope>
    <source>
        <strain evidence="2 3">KCOM 3110</strain>
    </source>
</reference>
<dbReference type="RefSeq" id="WP_126982943.1">
    <property type="nucleotide sequence ID" value="NZ_CP034670.1"/>
</dbReference>
<accession>A0A3S9SIW3</accession>
<protein>
    <submittedName>
        <fullName evidence="2">Uncharacterized protein</fullName>
    </submittedName>
</protein>
<organism evidence="2 3">
    <name type="scientific">Eikenella corrodens</name>
    <dbReference type="NCBI Taxonomy" id="539"/>
    <lineage>
        <taxon>Bacteria</taxon>
        <taxon>Pseudomonadati</taxon>
        <taxon>Pseudomonadota</taxon>
        <taxon>Betaproteobacteria</taxon>
        <taxon>Neisseriales</taxon>
        <taxon>Neisseriaceae</taxon>
        <taxon>Eikenella</taxon>
    </lineage>
</organism>
<dbReference type="OrthoDB" id="8613541at2"/>
<keyword evidence="1" id="KW-0732">Signal</keyword>
<name>A0A3S9SIW3_EIKCO</name>
<proteinExistence type="predicted"/>